<dbReference type="EMBL" id="JPRL01000003">
    <property type="protein sequence ID" value="KFF02872.1"/>
    <property type="molecule type" value="Genomic_DNA"/>
</dbReference>
<reference evidence="1 2" key="1">
    <citation type="submission" date="2014-07" db="EMBL/GenBank/DDBJ databases">
        <title>Genome of Flavobacterium reichenbachii LMG 25512.</title>
        <authorList>
            <person name="Stropko S.J."/>
            <person name="Pipes S.E."/>
            <person name="Newman J.D."/>
        </authorList>
    </citation>
    <scope>NUCLEOTIDE SEQUENCE [LARGE SCALE GENOMIC DNA]</scope>
    <source>
        <strain evidence="1 2">LMG 25512</strain>
    </source>
</reference>
<comment type="caution">
    <text evidence="1">The sequence shown here is derived from an EMBL/GenBank/DDBJ whole genome shotgun (WGS) entry which is preliminary data.</text>
</comment>
<keyword evidence="2" id="KW-1185">Reference proteome</keyword>
<dbReference type="InterPro" id="IPR032710">
    <property type="entry name" value="NTF2-like_dom_sf"/>
</dbReference>
<dbReference type="Proteomes" id="UP000028715">
    <property type="component" value="Unassembled WGS sequence"/>
</dbReference>
<dbReference type="eggNOG" id="ENOG50327RD">
    <property type="taxonomic scope" value="Bacteria"/>
</dbReference>
<evidence type="ECO:0000313" key="1">
    <source>
        <dbReference type="EMBL" id="KFF02872.1"/>
    </source>
</evidence>
<dbReference type="Gene3D" id="3.10.450.50">
    <property type="match status" value="1"/>
</dbReference>
<organism evidence="1 2">
    <name type="scientific">Flavobacterium reichenbachii</name>
    <dbReference type="NCBI Taxonomy" id="362418"/>
    <lineage>
        <taxon>Bacteria</taxon>
        <taxon>Pseudomonadati</taxon>
        <taxon>Bacteroidota</taxon>
        <taxon>Flavobacteriia</taxon>
        <taxon>Flavobacteriales</taxon>
        <taxon>Flavobacteriaceae</taxon>
        <taxon>Flavobacterium</taxon>
    </lineage>
</organism>
<proteinExistence type="predicted"/>
<evidence type="ECO:0000313" key="2">
    <source>
        <dbReference type="Proteomes" id="UP000028715"/>
    </source>
</evidence>
<protein>
    <recommendedName>
        <fullName evidence="3">SnoaL-like domain-containing protein</fullName>
    </recommendedName>
</protein>
<accession>A0A085ZEK8</accession>
<dbReference type="AlphaFoldDB" id="A0A085ZEK8"/>
<dbReference type="SUPFAM" id="SSF54427">
    <property type="entry name" value="NTF2-like"/>
    <property type="match status" value="1"/>
</dbReference>
<sequence>MDSGTVKRRNSVQEMSEFFEKIKGKIIAEKEYIFKDVAIQFTKDAAVISFQMFVRALDFDFEWNVPEIFQKTESADWLVIHSHYSFVRPMDIGFKPGQFPVI</sequence>
<gene>
    <name evidence="1" type="ORF">IW19_22175</name>
</gene>
<evidence type="ECO:0008006" key="3">
    <source>
        <dbReference type="Google" id="ProtNLM"/>
    </source>
</evidence>
<name>A0A085ZEK8_9FLAO</name>